<keyword evidence="3" id="KW-1185">Reference proteome</keyword>
<evidence type="ECO:0000313" key="3">
    <source>
        <dbReference type="Proteomes" id="UP000549971"/>
    </source>
</evidence>
<comment type="caution">
    <text evidence="2">The sequence shown here is derived from an EMBL/GenBank/DDBJ whole genome shotgun (WGS) entry which is preliminary data.</text>
</comment>
<evidence type="ECO:0000313" key="2">
    <source>
        <dbReference type="EMBL" id="MBB5833808.1"/>
    </source>
</evidence>
<dbReference type="PROSITE" id="PS51318">
    <property type="entry name" value="TAT"/>
    <property type="match status" value="1"/>
</dbReference>
<protein>
    <recommendedName>
        <fullName evidence="4">SH3 domain-containing protein</fullName>
    </recommendedName>
</protein>
<name>A0A7W9MSE0_9ACTN</name>
<organism evidence="2 3">
    <name type="scientific">Kribbella italica</name>
    <dbReference type="NCBI Taxonomy" id="1540520"/>
    <lineage>
        <taxon>Bacteria</taxon>
        <taxon>Bacillati</taxon>
        <taxon>Actinomycetota</taxon>
        <taxon>Actinomycetes</taxon>
        <taxon>Propionibacteriales</taxon>
        <taxon>Kribbellaceae</taxon>
        <taxon>Kribbella</taxon>
    </lineage>
</organism>
<dbReference type="AlphaFoldDB" id="A0A7W9MSE0"/>
<feature type="signal peptide" evidence="1">
    <location>
        <begin position="1"/>
        <end position="32"/>
    </location>
</feature>
<keyword evidence="1" id="KW-0732">Signal</keyword>
<accession>A0A7W9MSE0</accession>
<proteinExistence type="predicted"/>
<dbReference type="EMBL" id="JACHMY010000001">
    <property type="protein sequence ID" value="MBB5833808.1"/>
    <property type="molecule type" value="Genomic_DNA"/>
</dbReference>
<reference evidence="2 3" key="1">
    <citation type="submission" date="2020-08" db="EMBL/GenBank/DDBJ databases">
        <title>Sequencing the genomes of 1000 actinobacteria strains.</title>
        <authorList>
            <person name="Klenk H.-P."/>
        </authorList>
    </citation>
    <scope>NUCLEOTIDE SEQUENCE [LARGE SCALE GENOMIC DNA]</scope>
    <source>
        <strain evidence="2 3">DSM 28967</strain>
    </source>
</reference>
<feature type="chain" id="PRO_5031529961" description="SH3 domain-containing protein" evidence="1">
    <location>
        <begin position="33"/>
        <end position="110"/>
    </location>
</feature>
<dbReference type="Proteomes" id="UP000549971">
    <property type="component" value="Unassembled WGS sequence"/>
</dbReference>
<evidence type="ECO:0008006" key="4">
    <source>
        <dbReference type="Google" id="ProtNLM"/>
    </source>
</evidence>
<gene>
    <name evidence="2" type="ORF">HDA39_000542</name>
</gene>
<dbReference type="RefSeq" id="WP_184793652.1">
    <property type="nucleotide sequence ID" value="NZ_JACHMY010000001.1"/>
</dbReference>
<sequence length="110" mass="11610">MTRRPVFVLSALAFGAALTAGALTAGAPAAHAVEVPEHAVITCQSATLYENYDFSIPGPVNALRTLEAGNKVGHTRGAHPVYNGWASVQDFGPNDWGFVRIECLGGWGSW</sequence>
<dbReference type="InterPro" id="IPR006311">
    <property type="entry name" value="TAT_signal"/>
</dbReference>
<evidence type="ECO:0000256" key="1">
    <source>
        <dbReference type="SAM" id="SignalP"/>
    </source>
</evidence>